<dbReference type="InterPro" id="IPR011009">
    <property type="entry name" value="Kinase-like_dom_sf"/>
</dbReference>
<sequence>MAEIQLRQHRTFVFSFYIYRSTACLMRWDRVGAIVSEPIDLETESPKFYEFFYRLGAATDLQLGFDPTAIVLYKDVEADADVIALRHAVAEIPPESRIHPYISKAFEGDRWPFYRLSVPDRDDATKSRTFLVRNLSSHSISPTGRATKGYIAFDTDTKEFRFLKNAWRPQSKDIPVELDVYRDLERNNVQGTATVCCGGDLPSQTTKTDKLTKDYLQRVHTRLVLNEVGMPLKDYLCSRELCTAVLDAYQAHDDAWTKAGILHRDISEGNIVLFVNPITGVVEGLLIDWDLCKYRSKLRDGPTQKSRSGTWRFLSAALVNFLLKGNEVSDDIESFFHLLVLFALRFHCPHLDTEDVKGVLTGVYDKSSIRKGFWIGSLSKLQSVCAGTLPFVMKPNSPLASLLDALIAICKEHYASLDLDDLAKRYGIPEDPENGPSGVGAPPPDLPRIPLTKYQRYATAPEPIPEVPQVAASKHHPLLNDHKAFGEALFR</sequence>
<dbReference type="EMBL" id="JAEVFJ010000017">
    <property type="protein sequence ID" value="KAH8100038.1"/>
    <property type="molecule type" value="Genomic_DNA"/>
</dbReference>
<proteinExistence type="predicted"/>
<dbReference type="AlphaFoldDB" id="A0A8K0UM14"/>
<protein>
    <recommendedName>
        <fullName evidence="1">Fungal-type protein kinase domain-containing protein</fullName>
    </recommendedName>
</protein>
<dbReference type="PANTHER" id="PTHR38248">
    <property type="entry name" value="FUNK1 6"/>
    <property type="match status" value="1"/>
</dbReference>
<evidence type="ECO:0000313" key="2">
    <source>
        <dbReference type="EMBL" id="KAH8100038.1"/>
    </source>
</evidence>
<dbReference type="SUPFAM" id="SSF56112">
    <property type="entry name" value="Protein kinase-like (PK-like)"/>
    <property type="match status" value="1"/>
</dbReference>
<name>A0A8K0UM14_9AGAR</name>
<reference evidence="2" key="1">
    <citation type="journal article" date="2021" name="New Phytol.">
        <title>Evolutionary innovations through gain and loss of genes in the ectomycorrhizal Boletales.</title>
        <authorList>
            <person name="Wu G."/>
            <person name="Miyauchi S."/>
            <person name="Morin E."/>
            <person name="Kuo A."/>
            <person name="Drula E."/>
            <person name="Varga T."/>
            <person name="Kohler A."/>
            <person name="Feng B."/>
            <person name="Cao Y."/>
            <person name="Lipzen A."/>
            <person name="Daum C."/>
            <person name="Hundley H."/>
            <person name="Pangilinan J."/>
            <person name="Johnson J."/>
            <person name="Barry K."/>
            <person name="LaButti K."/>
            <person name="Ng V."/>
            <person name="Ahrendt S."/>
            <person name="Min B."/>
            <person name="Choi I.G."/>
            <person name="Park H."/>
            <person name="Plett J.M."/>
            <person name="Magnuson J."/>
            <person name="Spatafora J.W."/>
            <person name="Nagy L.G."/>
            <person name="Henrissat B."/>
            <person name="Grigoriev I.V."/>
            <person name="Yang Z.L."/>
            <person name="Xu J."/>
            <person name="Martin F.M."/>
        </authorList>
    </citation>
    <scope>NUCLEOTIDE SEQUENCE</scope>
    <source>
        <strain evidence="2">KKN 215</strain>
    </source>
</reference>
<dbReference type="Pfam" id="PF17667">
    <property type="entry name" value="Pkinase_fungal"/>
    <property type="match status" value="2"/>
</dbReference>
<organism evidence="2 3">
    <name type="scientific">Cristinia sonorae</name>
    <dbReference type="NCBI Taxonomy" id="1940300"/>
    <lineage>
        <taxon>Eukaryota</taxon>
        <taxon>Fungi</taxon>
        <taxon>Dikarya</taxon>
        <taxon>Basidiomycota</taxon>
        <taxon>Agaricomycotina</taxon>
        <taxon>Agaricomycetes</taxon>
        <taxon>Agaricomycetidae</taxon>
        <taxon>Agaricales</taxon>
        <taxon>Pleurotineae</taxon>
        <taxon>Stephanosporaceae</taxon>
        <taxon>Cristinia</taxon>
    </lineage>
</organism>
<dbReference type="Proteomes" id="UP000813824">
    <property type="component" value="Unassembled WGS sequence"/>
</dbReference>
<evidence type="ECO:0000259" key="1">
    <source>
        <dbReference type="Pfam" id="PF17667"/>
    </source>
</evidence>
<feature type="domain" description="Fungal-type protein kinase" evidence="1">
    <location>
        <begin position="208"/>
        <end position="340"/>
    </location>
</feature>
<evidence type="ECO:0000313" key="3">
    <source>
        <dbReference type="Proteomes" id="UP000813824"/>
    </source>
</evidence>
<keyword evidence="3" id="KW-1185">Reference proteome</keyword>
<dbReference type="OrthoDB" id="2747778at2759"/>
<feature type="non-terminal residue" evidence="2">
    <location>
        <position position="491"/>
    </location>
</feature>
<dbReference type="PANTHER" id="PTHR38248:SF2">
    <property type="entry name" value="FUNK1 11"/>
    <property type="match status" value="1"/>
</dbReference>
<feature type="domain" description="Fungal-type protein kinase" evidence="1">
    <location>
        <begin position="8"/>
        <end position="195"/>
    </location>
</feature>
<comment type="caution">
    <text evidence="2">The sequence shown here is derived from an EMBL/GenBank/DDBJ whole genome shotgun (WGS) entry which is preliminary data.</text>
</comment>
<gene>
    <name evidence="2" type="ORF">BXZ70DRAFT_973311</name>
</gene>
<dbReference type="InterPro" id="IPR040976">
    <property type="entry name" value="Pkinase_fungal"/>
</dbReference>
<accession>A0A8K0UM14</accession>